<proteinExistence type="predicted"/>
<organism evidence="2 3">
    <name type="scientific">Oidiodendron maius (strain Zn)</name>
    <dbReference type="NCBI Taxonomy" id="913774"/>
    <lineage>
        <taxon>Eukaryota</taxon>
        <taxon>Fungi</taxon>
        <taxon>Dikarya</taxon>
        <taxon>Ascomycota</taxon>
        <taxon>Pezizomycotina</taxon>
        <taxon>Leotiomycetes</taxon>
        <taxon>Leotiomycetes incertae sedis</taxon>
        <taxon>Myxotrichaceae</taxon>
        <taxon>Oidiodendron</taxon>
    </lineage>
</organism>
<dbReference type="HOGENOM" id="CLU_1787372_0_0_1"/>
<reference evidence="2 3" key="1">
    <citation type="submission" date="2014-04" db="EMBL/GenBank/DDBJ databases">
        <authorList>
            <consortium name="DOE Joint Genome Institute"/>
            <person name="Kuo A."/>
            <person name="Martino E."/>
            <person name="Perotto S."/>
            <person name="Kohler A."/>
            <person name="Nagy L.G."/>
            <person name="Floudas D."/>
            <person name="Copeland A."/>
            <person name="Barry K.W."/>
            <person name="Cichocki N."/>
            <person name="Veneault-Fourrey C."/>
            <person name="LaButti K."/>
            <person name="Lindquist E.A."/>
            <person name="Lipzen A."/>
            <person name="Lundell T."/>
            <person name="Morin E."/>
            <person name="Murat C."/>
            <person name="Sun H."/>
            <person name="Tunlid A."/>
            <person name="Henrissat B."/>
            <person name="Grigoriev I.V."/>
            <person name="Hibbett D.S."/>
            <person name="Martin F."/>
            <person name="Nordberg H.P."/>
            <person name="Cantor M.N."/>
            <person name="Hua S.X."/>
        </authorList>
    </citation>
    <scope>NUCLEOTIDE SEQUENCE [LARGE SCALE GENOMIC DNA]</scope>
    <source>
        <strain evidence="2 3">Zn</strain>
    </source>
</reference>
<gene>
    <name evidence="2" type="ORF">OIDMADRAFT_52699</name>
</gene>
<dbReference type="InParanoid" id="A0A0C3DLG3"/>
<sequence>MNKNLRSLILGGVDSKLDEFQYGGKAIQEIGTILNTPNIFIGPEATLSNFRQIISTSDLLHIHLHSNFILRDRSASASTSTAPEDSAFTTYPLNQAIVFNSSASDGSNELSADSILTRPFPGLHTSTASGQQGKLHNASSGKLSQ</sequence>
<keyword evidence="3" id="KW-1185">Reference proteome</keyword>
<feature type="region of interest" description="Disordered" evidence="1">
    <location>
        <begin position="121"/>
        <end position="145"/>
    </location>
</feature>
<dbReference type="AlphaFoldDB" id="A0A0C3DLG3"/>
<reference evidence="3" key="2">
    <citation type="submission" date="2015-01" db="EMBL/GenBank/DDBJ databases">
        <title>Evolutionary Origins and Diversification of the Mycorrhizal Mutualists.</title>
        <authorList>
            <consortium name="DOE Joint Genome Institute"/>
            <consortium name="Mycorrhizal Genomics Consortium"/>
            <person name="Kohler A."/>
            <person name="Kuo A."/>
            <person name="Nagy L.G."/>
            <person name="Floudas D."/>
            <person name="Copeland A."/>
            <person name="Barry K.W."/>
            <person name="Cichocki N."/>
            <person name="Veneault-Fourrey C."/>
            <person name="LaButti K."/>
            <person name="Lindquist E.A."/>
            <person name="Lipzen A."/>
            <person name="Lundell T."/>
            <person name="Morin E."/>
            <person name="Murat C."/>
            <person name="Riley R."/>
            <person name="Ohm R."/>
            <person name="Sun H."/>
            <person name="Tunlid A."/>
            <person name="Henrissat B."/>
            <person name="Grigoriev I.V."/>
            <person name="Hibbett D.S."/>
            <person name="Martin F."/>
        </authorList>
    </citation>
    <scope>NUCLEOTIDE SEQUENCE [LARGE SCALE GENOMIC DNA]</scope>
    <source>
        <strain evidence="3">Zn</strain>
    </source>
</reference>
<accession>A0A0C3DLG3</accession>
<evidence type="ECO:0000256" key="1">
    <source>
        <dbReference type="SAM" id="MobiDB-lite"/>
    </source>
</evidence>
<evidence type="ECO:0000313" key="2">
    <source>
        <dbReference type="EMBL" id="KIN02873.1"/>
    </source>
</evidence>
<dbReference type="EMBL" id="KN832874">
    <property type="protein sequence ID" value="KIN02873.1"/>
    <property type="molecule type" value="Genomic_DNA"/>
</dbReference>
<dbReference type="Proteomes" id="UP000054321">
    <property type="component" value="Unassembled WGS sequence"/>
</dbReference>
<name>A0A0C3DLG3_OIDMZ</name>
<protein>
    <submittedName>
        <fullName evidence="2">Uncharacterized protein</fullName>
    </submittedName>
</protein>
<evidence type="ECO:0000313" key="3">
    <source>
        <dbReference type="Proteomes" id="UP000054321"/>
    </source>
</evidence>
<feature type="compositionally biased region" description="Polar residues" evidence="1">
    <location>
        <begin position="124"/>
        <end position="145"/>
    </location>
</feature>
<dbReference type="OrthoDB" id="9991317at2759"/>